<keyword evidence="1" id="KW-0430">Lectin</keyword>
<comment type="caution">
    <text evidence="1">The sequence shown here is derived from an EMBL/GenBank/DDBJ whole genome shotgun (WGS) entry which is preliminary data.</text>
</comment>
<accession>A0A6L2P7C5</accession>
<gene>
    <name evidence="1" type="ORF">Tci_066244</name>
</gene>
<keyword evidence="1" id="KW-0808">Transferase</keyword>
<reference evidence="1" key="1">
    <citation type="journal article" date="2019" name="Sci. Rep.">
        <title>Draft genome of Tanacetum cinerariifolium, the natural source of mosquito coil.</title>
        <authorList>
            <person name="Yamashiro T."/>
            <person name="Shiraishi A."/>
            <person name="Satake H."/>
            <person name="Nakayama K."/>
        </authorList>
    </citation>
    <scope>NUCLEOTIDE SEQUENCE</scope>
</reference>
<proteinExistence type="predicted"/>
<protein>
    <submittedName>
        <fullName evidence="1">Protein kinase-like domain, concanavalin A-like lectin/glucanase domain protein</fullName>
    </submittedName>
</protein>
<keyword evidence="1" id="KW-0418">Kinase</keyword>
<evidence type="ECO:0000313" key="1">
    <source>
        <dbReference type="EMBL" id="GEU94266.1"/>
    </source>
</evidence>
<dbReference type="AlphaFoldDB" id="A0A6L2P7C5"/>
<dbReference type="EMBL" id="BKCJ010011035">
    <property type="protein sequence ID" value="GEU94266.1"/>
    <property type="molecule type" value="Genomic_DNA"/>
</dbReference>
<name>A0A6L2P7C5_TANCI</name>
<sequence length="282" mass="32583">MEIIPDEEEVAIDAIPLVVKSPKIVDYKIYKEGKKSYYQILRADGKSKMYMAFSKMLKSFDREDLEDLYKLALENQVLSVSILICQGKHDCVEESIERLLNDFTNQPNETNTNDLESDDESVDKPLVSPFLHSDNDSDDGEVLNELSEYENFGMVCREKAINNFDRDDLAFQCMIGFRKFVAYFDPFLPINIITQKAYNTIVVEGLENTWKNLVAVVKDVYVFVGSFTYITDFVVLEDIGDFIQINKAEVLMGKPFRKINKLEYDCAKGLMPFNRIFDNYTF</sequence>
<dbReference type="GO" id="GO:0030246">
    <property type="term" value="F:carbohydrate binding"/>
    <property type="evidence" value="ECO:0007669"/>
    <property type="project" value="UniProtKB-KW"/>
</dbReference>
<organism evidence="1">
    <name type="scientific">Tanacetum cinerariifolium</name>
    <name type="common">Dalmatian daisy</name>
    <name type="synonym">Chrysanthemum cinerariifolium</name>
    <dbReference type="NCBI Taxonomy" id="118510"/>
    <lineage>
        <taxon>Eukaryota</taxon>
        <taxon>Viridiplantae</taxon>
        <taxon>Streptophyta</taxon>
        <taxon>Embryophyta</taxon>
        <taxon>Tracheophyta</taxon>
        <taxon>Spermatophyta</taxon>
        <taxon>Magnoliopsida</taxon>
        <taxon>eudicotyledons</taxon>
        <taxon>Gunneridae</taxon>
        <taxon>Pentapetalae</taxon>
        <taxon>asterids</taxon>
        <taxon>campanulids</taxon>
        <taxon>Asterales</taxon>
        <taxon>Asteraceae</taxon>
        <taxon>Asteroideae</taxon>
        <taxon>Anthemideae</taxon>
        <taxon>Anthemidinae</taxon>
        <taxon>Tanacetum</taxon>
    </lineage>
</organism>
<dbReference type="GO" id="GO:0016301">
    <property type="term" value="F:kinase activity"/>
    <property type="evidence" value="ECO:0007669"/>
    <property type="project" value="UniProtKB-KW"/>
</dbReference>